<reference evidence="1" key="1">
    <citation type="submission" date="2007-02" db="EMBL/GenBank/DDBJ databases">
        <title>Complete sequence of Pyrobaculum calidifontis JCM 11548.</title>
        <authorList>
            <consortium name="US DOE Joint Genome Institute"/>
            <person name="Copeland A."/>
            <person name="Lucas S."/>
            <person name="Lapidus A."/>
            <person name="Barry K."/>
            <person name="Glavina del Rio T."/>
            <person name="Dalin E."/>
            <person name="Tice H."/>
            <person name="Pitluck S."/>
            <person name="Chain P."/>
            <person name="Malfatti S."/>
            <person name="Shin M."/>
            <person name="Vergez L."/>
            <person name="Schmutz J."/>
            <person name="Larimer F."/>
            <person name="Land M."/>
            <person name="Hauser L."/>
            <person name="Kyrpides N."/>
            <person name="Mikhailova N."/>
            <person name="Cozen A.E."/>
            <person name="Fitz-Gibbon S.T."/>
            <person name="House C.H."/>
            <person name="Saltikov C."/>
            <person name="Lowe T.M."/>
            <person name="Richardson P."/>
        </authorList>
    </citation>
    <scope>NUCLEOTIDE SEQUENCE [LARGE SCALE GENOMIC DNA]</scope>
    <source>
        <strain evidence="1">JCM 11548</strain>
    </source>
</reference>
<dbReference type="Proteomes" id="UP000001431">
    <property type="component" value="Chromosome"/>
</dbReference>
<accession>A3MT03</accession>
<dbReference type="EMBL" id="CP000561">
    <property type="protein sequence ID" value="ABO07770.1"/>
    <property type="molecule type" value="Genomic_DNA"/>
</dbReference>
<dbReference type="GeneID" id="4908428"/>
<dbReference type="eggNOG" id="arCOG05602">
    <property type="taxonomic scope" value="Archaea"/>
</dbReference>
<evidence type="ECO:0000313" key="1">
    <source>
        <dbReference type="EMBL" id="ABO07770.1"/>
    </source>
</evidence>
<name>A3MT03_PYRCJ</name>
<keyword evidence="2" id="KW-1185">Reference proteome</keyword>
<dbReference type="OrthoDB" id="27714at2157"/>
<dbReference type="HOGENOM" id="CLU_2712989_0_0_2"/>
<protein>
    <submittedName>
        <fullName evidence="1">Uncharacterized protein</fullName>
    </submittedName>
</protein>
<dbReference type="KEGG" id="pcl:Pcal_0335"/>
<organism evidence="1 2">
    <name type="scientific">Pyrobaculum calidifontis (strain DSM 21063 / JCM 11548 / VA1)</name>
    <dbReference type="NCBI Taxonomy" id="410359"/>
    <lineage>
        <taxon>Archaea</taxon>
        <taxon>Thermoproteota</taxon>
        <taxon>Thermoprotei</taxon>
        <taxon>Thermoproteales</taxon>
        <taxon>Thermoproteaceae</taxon>
        <taxon>Pyrobaculum</taxon>
    </lineage>
</organism>
<proteinExistence type="predicted"/>
<gene>
    <name evidence="1" type="ordered locus">Pcal_0335</name>
</gene>
<dbReference type="AlphaFoldDB" id="A3MT03"/>
<evidence type="ECO:0000313" key="2">
    <source>
        <dbReference type="Proteomes" id="UP000001431"/>
    </source>
</evidence>
<dbReference type="RefSeq" id="WP_011849027.1">
    <property type="nucleotide sequence ID" value="NC_009073.1"/>
</dbReference>
<sequence length="73" mass="7994">MAGEISITLTSEYLVRQIYARLAGELKNLGGAVAPVVEGRTIRVQYVKGVEEVLWRVVKSTPAAVFASIDFKK</sequence>